<keyword evidence="3" id="KW-1185">Reference proteome</keyword>
<evidence type="ECO:0000256" key="1">
    <source>
        <dbReference type="SAM" id="MobiDB-lite"/>
    </source>
</evidence>
<dbReference type="Proteomes" id="UP000600080">
    <property type="component" value="Unassembled WGS sequence"/>
</dbReference>
<evidence type="ECO:0000313" key="2">
    <source>
        <dbReference type="EMBL" id="GGN58434.1"/>
    </source>
</evidence>
<feature type="region of interest" description="Disordered" evidence="1">
    <location>
        <begin position="34"/>
        <end position="83"/>
    </location>
</feature>
<protein>
    <recommendedName>
        <fullName evidence="4">Transposase</fullName>
    </recommendedName>
</protein>
<organism evidence="2 3">
    <name type="scientific">Streptomyces kronopolitis</name>
    <dbReference type="NCBI Taxonomy" id="1612435"/>
    <lineage>
        <taxon>Bacteria</taxon>
        <taxon>Bacillati</taxon>
        <taxon>Actinomycetota</taxon>
        <taxon>Actinomycetes</taxon>
        <taxon>Kitasatosporales</taxon>
        <taxon>Streptomycetaceae</taxon>
        <taxon>Streptomyces</taxon>
    </lineage>
</organism>
<reference evidence="3" key="1">
    <citation type="journal article" date="2019" name="Int. J. Syst. Evol. Microbiol.">
        <title>The Global Catalogue of Microorganisms (GCM) 10K type strain sequencing project: providing services to taxonomists for standard genome sequencing and annotation.</title>
        <authorList>
            <consortium name="The Broad Institute Genomics Platform"/>
            <consortium name="The Broad Institute Genome Sequencing Center for Infectious Disease"/>
            <person name="Wu L."/>
            <person name="Ma J."/>
        </authorList>
    </citation>
    <scope>NUCLEOTIDE SEQUENCE [LARGE SCALE GENOMIC DNA]</scope>
    <source>
        <strain evidence="3">CGMCC 4.7323</strain>
    </source>
</reference>
<proteinExistence type="predicted"/>
<accession>A0ABQ2JV89</accession>
<comment type="caution">
    <text evidence="2">The sequence shown here is derived from an EMBL/GenBank/DDBJ whole genome shotgun (WGS) entry which is preliminary data.</text>
</comment>
<sequence>MRARERRPLTLVQRFFPRAEHDIEVIRATVGRRGQRRPSGKYLTATGLRARTRSPVPRRSAPVPPLVGTGTEGRGCADPRPPYRRGAGLAAPVVVVAAVPGGVRAPGGLTLLRPVRDHRRHSGGSYETLPQGLSFRAPGCGL</sequence>
<evidence type="ECO:0000313" key="3">
    <source>
        <dbReference type="Proteomes" id="UP000600080"/>
    </source>
</evidence>
<gene>
    <name evidence="2" type="ORF">GCM10012285_54720</name>
</gene>
<dbReference type="EMBL" id="BMND01000031">
    <property type="protein sequence ID" value="GGN58434.1"/>
    <property type="molecule type" value="Genomic_DNA"/>
</dbReference>
<name>A0ABQ2JV89_9ACTN</name>
<evidence type="ECO:0008006" key="4">
    <source>
        <dbReference type="Google" id="ProtNLM"/>
    </source>
</evidence>